<keyword evidence="8" id="KW-0378">Hydrolase</keyword>
<evidence type="ECO:0000313" key="9">
    <source>
        <dbReference type="Proteomes" id="UP001286174"/>
    </source>
</evidence>
<dbReference type="Pfam" id="PF07499">
    <property type="entry name" value="RuvA_C"/>
    <property type="match status" value="1"/>
</dbReference>
<evidence type="ECO:0000259" key="7">
    <source>
        <dbReference type="SMART" id="SM00278"/>
    </source>
</evidence>
<dbReference type="AlphaFoldDB" id="A0AB35U7K6"/>
<protein>
    <recommendedName>
        <fullName evidence="6">Holliday junction branch migration complex subunit RuvA</fullName>
    </recommendedName>
</protein>
<dbReference type="InterPro" id="IPR011114">
    <property type="entry name" value="RuvA_C"/>
</dbReference>
<keyword evidence="5 6" id="KW-0234">DNA repair</keyword>
<dbReference type="GO" id="GO:0048476">
    <property type="term" value="C:Holliday junction resolvase complex"/>
    <property type="evidence" value="ECO:0007669"/>
    <property type="project" value="UniProtKB-UniRule"/>
</dbReference>
<evidence type="ECO:0000256" key="6">
    <source>
        <dbReference type="HAMAP-Rule" id="MF_00031"/>
    </source>
</evidence>
<dbReference type="GO" id="GO:0000400">
    <property type="term" value="F:four-way junction DNA binding"/>
    <property type="evidence" value="ECO:0007669"/>
    <property type="project" value="UniProtKB-UniRule"/>
</dbReference>
<dbReference type="GO" id="GO:0009378">
    <property type="term" value="F:four-way junction helicase activity"/>
    <property type="evidence" value="ECO:0007669"/>
    <property type="project" value="InterPro"/>
</dbReference>
<evidence type="ECO:0000256" key="3">
    <source>
        <dbReference type="ARBA" id="ARBA00023125"/>
    </source>
</evidence>
<dbReference type="SUPFAM" id="SSF50249">
    <property type="entry name" value="Nucleic acid-binding proteins"/>
    <property type="match status" value="1"/>
</dbReference>
<feature type="region of interest" description="Domain III" evidence="6">
    <location>
        <begin position="145"/>
        <end position="198"/>
    </location>
</feature>
<dbReference type="Gene3D" id="1.10.8.10">
    <property type="entry name" value="DNA helicase RuvA subunit, C-terminal domain"/>
    <property type="match status" value="1"/>
</dbReference>
<dbReference type="SMART" id="SM00278">
    <property type="entry name" value="HhH1"/>
    <property type="match status" value="2"/>
</dbReference>
<keyword evidence="4 6" id="KW-0233">DNA recombination</keyword>
<dbReference type="GO" id="GO:0006310">
    <property type="term" value="P:DNA recombination"/>
    <property type="evidence" value="ECO:0007669"/>
    <property type="project" value="UniProtKB-UniRule"/>
</dbReference>
<dbReference type="Pfam" id="PF14520">
    <property type="entry name" value="HHH_5"/>
    <property type="match status" value="1"/>
</dbReference>
<keyword evidence="2 6" id="KW-0227">DNA damage</keyword>
<dbReference type="NCBIfam" id="TIGR00084">
    <property type="entry name" value="ruvA"/>
    <property type="match status" value="1"/>
</dbReference>
<evidence type="ECO:0000313" key="8">
    <source>
        <dbReference type="EMBL" id="MDX8420106.1"/>
    </source>
</evidence>
<comment type="caution">
    <text evidence="8">The sequence shown here is derived from an EMBL/GenBank/DDBJ whole genome shotgun (WGS) entry which is preliminary data.</text>
</comment>
<comment type="subcellular location">
    <subcellularLocation>
        <location evidence="6">Cytoplasm</location>
    </subcellularLocation>
</comment>
<organism evidence="8 9">
    <name type="scientific">Grylomicrobium aquisgranensis</name>
    <dbReference type="NCBI Taxonomy" id="2926318"/>
    <lineage>
        <taxon>Bacteria</taxon>
        <taxon>Bacillati</taxon>
        <taxon>Bacillota</taxon>
        <taxon>Erysipelotrichia</taxon>
        <taxon>Erysipelotrichales</taxon>
        <taxon>Erysipelotrichaceae</taxon>
        <taxon>Grylomicrobium</taxon>
    </lineage>
</organism>
<comment type="similarity">
    <text evidence="6">Belongs to the RuvA family.</text>
</comment>
<dbReference type="GO" id="GO:0005524">
    <property type="term" value="F:ATP binding"/>
    <property type="evidence" value="ECO:0007669"/>
    <property type="project" value="InterPro"/>
</dbReference>
<evidence type="ECO:0000256" key="2">
    <source>
        <dbReference type="ARBA" id="ARBA00022763"/>
    </source>
</evidence>
<dbReference type="SUPFAM" id="SSF46929">
    <property type="entry name" value="DNA helicase RuvA subunit, C-terminal domain"/>
    <property type="match status" value="1"/>
</dbReference>
<dbReference type="EMBL" id="JALBUR010000022">
    <property type="protein sequence ID" value="MDX8420106.1"/>
    <property type="molecule type" value="Genomic_DNA"/>
</dbReference>
<keyword evidence="3 6" id="KW-0238">DNA-binding</keyword>
<dbReference type="InterPro" id="IPR036267">
    <property type="entry name" value="RuvA_C_sf"/>
</dbReference>
<dbReference type="InterPro" id="IPR000085">
    <property type="entry name" value="RuvA"/>
</dbReference>
<feature type="domain" description="Helix-hairpin-helix DNA-binding motif class 1" evidence="7">
    <location>
        <begin position="70"/>
        <end position="89"/>
    </location>
</feature>
<dbReference type="RefSeq" id="WP_370596332.1">
    <property type="nucleotide sequence ID" value="NZ_JALBUR010000022.1"/>
</dbReference>
<dbReference type="InterPro" id="IPR003583">
    <property type="entry name" value="Hlx-hairpin-Hlx_DNA-bd_motif"/>
</dbReference>
<dbReference type="Proteomes" id="UP001286174">
    <property type="component" value="Unassembled WGS sequence"/>
</dbReference>
<comment type="domain">
    <text evidence="6">Has three domains with a flexible linker between the domains II and III and assumes an 'L' shape. Domain III is highly mobile and contacts RuvB.</text>
</comment>
<evidence type="ECO:0000256" key="5">
    <source>
        <dbReference type="ARBA" id="ARBA00023204"/>
    </source>
</evidence>
<dbReference type="GO" id="GO:0006281">
    <property type="term" value="P:DNA repair"/>
    <property type="evidence" value="ECO:0007669"/>
    <property type="project" value="UniProtKB-UniRule"/>
</dbReference>
<dbReference type="HAMAP" id="MF_00031">
    <property type="entry name" value="DNA_HJ_migration_RuvA"/>
    <property type="match status" value="1"/>
</dbReference>
<keyword evidence="1 6" id="KW-0963">Cytoplasm</keyword>
<dbReference type="InterPro" id="IPR012340">
    <property type="entry name" value="NA-bd_OB-fold"/>
</dbReference>
<sequence length="198" mass="21799">MIAFINGTIDAISADSITVDHAGMGWEIYYPHVSDVHAGEQIKVYTYLHISENDMRLFGFSSQDEKQLFLRLISVKGLGPKTAMNILSRDKYEKIIAAIEAGDVKYLKSMPGIGPKAASQIVLDLKGKLVQVAQKNNASAAEELPKEMAEAAEGLKNFGYRPNEIEKAVNIMKKSPGLRTEDYLKIGLRALMNNRLGG</sequence>
<dbReference type="InterPro" id="IPR013849">
    <property type="entry name" value="DNA_helicase_Holl-junc_RuvA_I"/>
</dbReference>
<dbReference type="SUPFAM" id="SSF47781">
    <property type="entry name" value="RuvA domain 2-like"/>
    <property type="match status" value="1"/>
</dbReference>
<feature type="domain" description="Helix-hairpin-helix DNA-binding motif class 1" evidence="7">
    <location>
        <begin position="105"/>
        <end position="124"/>
    </location>
</feature>
<dbReference type="InterPro" id="IPR010994">
    <property type="entry name" value="RuvA_2-like"/>
</dbReference>
<gene>
    <name evidence="6 8" type="primary">ruvA</name>
    <name evidence="8" type="ORF">MOZ60_08375</name>
</gene>
<comment type="caution">
    <text evidence="6">Lacks conserved residue(s) required for the propagation of feature annotation.</text>
</comment>
<comment type="subunit">
    <text evidence="6">Homotetramer. Forms an RuvA(8)-RuvB(12)-Holliday junction (HJ) complex. HJ DNA is sandwiched between 2 RuvA tetramers; dsDNA enters through RuvA and exits via RuvB. An RuvB hexamer assembles on each DNA strand where it exits the tetramer. Each RuvB hexamer is contacted by two RuvA subunits (via domain III) on 2 adjacent RuvB subunits; this complex drives branch migration. In the full resolvosome a probable DNA-RuvA(4)-RuvB(12)-RuvC(2) complex forms which resolves the HJ.</text>
</comment>
<evidence type="ECO:0000256" key="1">
    <source>
        <dbReference type="ARBA" id="ARBA00022490"/>
    </source>
</evidence>
<dbReference type="Gene3D" id="1.10.150.20">
    <property type="entry name" value="5' to 3' exonuclease, C-terminal subdomain"/>
    <property type="match status" value="1"/>
</dbReference>
<comment type="function">
    <text evidence="6">The RuvA-RuvB-RuvC complex processes Holliday junction (HJ) DNA during genetic recombination and DNA repair, while the RuvA-RuvB complex plays an important role in the rescue of blocked DNA replication forks via replication fork reversal (RFR). RuvA specifically binds to HJ cruciform DNA, conferring on it an open structure. The RuvB hexamer acts as an ATP-dependent pump, pulling dsDNA into and through the RuvAB complex. HJ branch migration allows RuvC to scan DNA until it finds its consensus sequence, where it cleaves and resolves the cruciform DNA.</text>
</comment>
<dbReference type="Pfam" id="PF01330">
    <property type="entry name" value="RuvA_N"/>
    <property type="match status" value="1"/>
</dbReference>
<keyword evidence="9" id="KW-1185">Reference proteome</keyword>
<dbReference type="Gene3D" id="2.40.50.140">
    <property type="entry name" value="Nucleic acid-binding proteins"/>
    <property type="match status" value="1"/>
</dbReference>
<dbReference type="GO" id="GO:0005737">
    <property type="term" value="C:cytoplasm"/>
    <property type="evidence" value="ECO:0007669"/>
    <property type="project" value="UniProtKB-SubCell"/>
</dbReference>
<dbReference type="GO" id="GO:0016787">
    <property type="term" value="F:hydrolase activity"/>
    <property type="evidence" value="ECO:0007669"/>
    <property type="project" value="UniProtKB-KW"/>
</dbReference>
<proteinExistence type="inferred from homology"/>
<reference evidence="8 9" key="1">
    <citation type="submission" date="2022-03" db="EMBL/GenBank/DDBJ databases">
        <title>Novel taxa within the pig intestine.</title>
        <authorList>
            <person name="Wylensek D."/>
            <person name="Bishof K."/>
            <person name="Afrizal A."/>
            <person name="Clavel T."/>
        </authorList>
    </citation>
    <scope>NUCLEOTIDE SEQUENCE [LARGE SCALE GENOMIC DNA]</scope>
    <source>
        <strain evidence="8 9">CLA-KB-P133</strain>
    </source>
</reference>
<accession>A0AB35U7K6</accession>
<dbReference type="GO" id="GO:0009379">
    <property type="term" value="C:Holliday junction helicase complex"/>
    <property type="evidence" value="ECO:0007669"/>
    <property type="project" value="InterPro"/>
</dbReference>
<dbReference type="CDD" id="cd14332">
    <property type="entry name" value="UBA_RuvA_C"/>
    <property type="match status" value="1"/>
</dbReference>
<evidence type="ECO:0000256" key="4">
    <source>
        <dbReference type="ARBA" id="ARBA00023172"/>
    </source>
</evidence>
<name>A0AB35U7K6_9FIRM</name>